<dbReference type="AlphaFoldDB" id="A0A2I0A1S2"/>
<dbReference type="GO" id="GO:0016787">
    <property type="term" value="F:hydrolase activity"/>
    <property type="evidence" value="ECO:0007669"/>
    <property type="project" value="InterPro"/>
</dbReference>
<dbReference type="STRING" id="1088818.A0A2I0A1S2"/>
<dbReference type="OrthoDB" id="408631at2759"/>
<dbReference type="InterPro" id="IPR029058">
    <property type="entry name" value="AB_hydrolase_fold"/>
</dbReference>
<dbReference type="Proteomes" id="UP000236161">
    <property type="component" value="Unassembled WGS sequence"/>
</dbReference>
<keyword evidence="2" id="KW-0456">Lyase</keyword>
<keyword evidence="3" id="KW-1185">Reference proteome</keyword>
<evidence type="ECO:0000313" key="3">
    <source>
        <dbReference type="Proteomes" id="UP000236161"/>
    </source>
</evidence>
<reference evidence="2 3" key="1">
    <citation type="journal article" date="2017" name="Nature">
        <title>The Apostasia genome and the evolution of orchids.</title>
        <authorList>
            <person name="Zhang G.Q."/>
            <person name="Liu K.W."/>
            <person name="Li Z."/>
            <person name="Lohaus R."/>
            <person name="Hsiao Y.Y."/>
            <person name="Niu S.C."/>
            <person name="Wang J.Y."/>
            <person name="Lin Y.C."/>
            <person name="Xu Q."/>
            <person name="Chen L.J."/>
            <person name="Yoshida K."/>
            <person name="Fujiwara S."/>
            <person name="Wang Z.W."/>
            <person name="Zhang Y.Q."/>
            <person name="Mitsuda N."/>
            <person name="Wang M."/>
            <person name="Liu G.H."/>
            <person name="Pecoraro L."/>
            <person name="Huang H.X."/>
            <person name="Xiao X.J."/>
            <person name="Lin M."/>
            <person name="Wu X.Y."/>
            <person name="Wu W.L."/>
            <person name="Chen Y.Y."/>
            <person name="Chang S.B."/>
            <person name="Sakamoto S."/>
            <person name="Ohme-Takagi M."/>
            <person name="Yagi M."/>
            <person name="Zeng S.J."/>
            <person name="Shen C.Y."/>
            <person name="Yeh C.M."/>
            <person name="Luo Y.B."/>
            <person name="Tsai W.C."/>
            <person name="Van de Peer Y."/>
            <person name="Liu Z.J."/>
        </authorList>
    </citation>
    <scope>NUCLEOTIDE SEQUENCE [LARGE SCALE GENOMIC DNA]</scope>
    <source>
        <strain evidence="3">cv. Shenzhen</strain>
        <tissue evidence="2">Stem</tissue>
    </source>
</reference>
<feature type="domain" description="Alpha/beta hydrolase fold-3" evidence="1">
    <location>
        <begin position="83"/>
        <end position="303"/>
    </location>
</feature>
<dbReference type="PANTHER" id="PTHR23024:SF577">
    <property type="entry name" value="CARBOXYLESTERASE 2-RELATED"/>
    <property type="match status" value="1"/>
</dbReference>
<dbReference type="SUPFAM" id="SSF53474">
    <property type="entry name" value="alpha/beta-Hydrolases"/>
    <property type="match status" value="1"/>
</dbReference>
<dbReference type="Pfam" id="PF07859">
    <property type="entry name" value="Abhydrolase_3"/>
    <property type="match status" value="1"/>
</dbReference>
<gene>
    <name evidence="2" type="primary">CXE2</name>
    <name evidence="2" type="ORF">AXF42_Ash004028</name>
</gene>
<dbReference type="InterPro" id="IPR013094">
    <property type="entry name" value="AB_hydrolase_3"/>
</dbReference>
<organism evidence="2 3">
    <name type="scientific">Apostasia shenzhenica</name>
    <dbReference type="NCBI Taxonomy" id="1088818"/>
    <lineage>
        <taxon>Eukaryota</taxon>
        <taxon>Viridiplantae</taxon>
        <taxon>Streptophyta</taxon>
        <taxon>Embryophyta</taxon>
        <taxon>Tracheophyta</taxon>
        <taxon>Spermatophyta</taxon>
        <taxon>Magnoliopsida</taxon>
        <taxon>Liliopsida</taxon>
        <taxon>Asparagales</taxon>
        <taxon>Orchidaceae</taxon>
        <taxon>Apostasioideae</taxon>
        <taxon>Apostasia</taxon>
    </lineage>
</organism>
<dbReference type="EC" id="4.2.1.105" evidence="2"/>
<protein>
    <submittedName>
        <fullName evidence="2">Putative carboxylesterase 2</fullName>
        <ecNumber evidence="2">4.2.1.105</ecNumber>
    </submittedName>
</protein>
<accession>A0A2I0A1S2</accession>
<sequence>MSRDASAAVADDEITYELPGTFRVYRSGRVERLIPEISVPPSLDPATGVDSKDVIINPSSGLSVRMYLPPSAVSGGDRKIPVLVSFHAGAFCVLSTSYPGCHNYLNSLTAKAGVLTVSVEYRLAPENPIPAAYYDCLEAIRWVANHAGGCDPEPWLSKFGDLGKIFLGGESAGGNIAHNVAMMLGREGKKVEGVALVCPTFWGKDRIGSEKESRASLRKPEDADGLWPVICPGLTGLDEPWINPVADSGRSLAALGCRRAFVYVAELDLLVERGRIYYEKLKESGWEGEAEFMETEGKDHCFFLSDLGSEKAEEFLERFASFLNKE</sequence>
<name>A0A2I0A1S2_9ASPA</name>
<dbReference type="GO" id="GO:0033987">
    <property type="term" value="F:2-hydroxyisoflavanone dehydratase activity"/>
    <property type="evidence" value="ECO:0007669"/>
    <property type="project" value="UniProtKB-EC"/>
</dbReference>
<evidence type="ECO:0000259" key="1">
    <source>
        <dbReference type="Pfam" id="PF07859"/>
    </source>
</evidence>
<dbReference type="PANTHER" id="PTHR23024">
    <property type="entry name" value="ARYLACETAMIDE DEACETYLASE"/>
    <property type="match status" value="1"/>
</dbReference>
<dbReference type="EMBL" id="KZ452037">
    <property type="protein sequence ID" value="PKA49488.1"/>
    <property type="molecule type" value="Genomic_DNA"/>
</dbReference>
<proteinExistence type="predicted"/>
<dbReference type="Gene3D" id="3.40.50.1820">
    <property type="entry name" value="alpha/beta hydrolase"/>
    <property type="match status" value="1"/>
</dbReference>
<evidence type="ECO:0000313" key="2">
    <source>
        <dbReference type="EMBL" id="PKA49488.1"/>
    </source>
</evidence>
<dbReference type="InterPro" id="IPR050466">
    <property type="entry name" value="Carboxylest/Gibb_receptor"/>
</dbReference>